<feature type="transmembrane region" description="Helical" evidence="2">
    <location>
        <begin position="140"/>
        <end position="160"/>
    </location>
</feature>
<evidence type="ECO:0000256" key="1">
    <source>
        <dbReference type="SAM" id="MobiDB-lite"/>
    </source>
</evidence>
<reference evidence="3 4" key="1">
    <citation type="submission" date="2016-02" db="EMBL/GenBank/DDBJ databases">
        <title>Genome analysis of coral dinoflagellate symbionts highlights evolutionary adaptations to a symbiotic lifestyle.</title>
        <authorList>
            <person name="Aranda M."/>
            <person name="Li Y."/>
            <person name="Liew Y.J."/>
            <person name="Baumgarten S."/>
            <person name="Simakov O."/>
            <person name="Wilson M."/>
            <person name="Piel J."/>
            <person name="Ashoor H."/>
            <person name="Bougouffa S."/>
            <person name="Bajic V.B."/>
            <person name="Ryu T."/>
            <person name="Ravasi T."/>
            <person name="Bayer T."/>
            <person name="Micklem G."/>
            <person name="Kim H."/>
            <person name="Bhak J."/>
            <person name="Lajeunesse T.C."/>
            <person name="Voolstra C.R."/>
        </authorList>
    </citation>
    <scope>NUCLEOTIDE SEQUENCE [LARGE SCALE GENOMIC DNA]</scope>
    <source>
        <strain evidence="3 4">CCMP2467</strain>
    </source>
</reference>
<comment type="caution">
    <text evidence="3">The sequence shown here is derived from an EMBL/GenBank/DDBJ whole genome shotgun (WGS) entry which is preliminary data.</text>
</comment>
<gene>
    <name evidence="3" type="ORF">AK812_SmicGene26009</name>
</gene>
<feature type="region of interest" description="Disordered" evidence="1">
    <location>
        <begin position="342"/>
        <end position="382"/>
    </location>
</feature>
<organism evidence="3 4">
    <name type="scientific">Symbiodinium microadriaticum</name>
    <name type="common">Dinoflagellate</name>
    <name type="synonym">Zooxanthella microadriatica</name>
    <dbReference type="NCBI Taxonomy" id="2951"/>
    <lineage>
        <taxon>Eukaryota</taxon>
        <taxon>Sar</taxon>
        <taxon>Alveolata</taxon>
        <taxon>Dinophyceae</taxon>
        <taxon>Suessiales</taxon>
        <taxon>Symbiodiniaceae</taxon>
        <taxon>Symbiodinium</taxon>
    </lineage>
</organism>
<keyword evidence="2" id="KW-0812">Transmembrane</keyword>
<proteinExistence type="predicted"/>
<evidence type="ECO:0000313" key="4">
    <source>
        <dbReference type="Proteomes" id="UP000186817"/>
    </source>
</evidence>
<dbReference type="EMBL" id="LSRX01000630">
    <property type="protein sequence ID" value="OLP92226.1"/>
    <property type="molecule type" value="Genomic_DNA"/>
</dbReference>
<dbReference type="Proteomes" id="UP000186817">
    <property type="component" value="Unassembled WGS sequence"/>
</dbReference>
<protein>
    <submittedName>
        <fullName evidence="3">Uncharacterized protein</fullName>
    </submittedName>
</protein>
<feature type="transmembrane region" description="Helical" evidence="2">
    <location>
        <begin position="262"/>
        <end position="284"/>
    </location>
</feature>
<keyword evidence="2" id="KW-1133">Transmembrane helix</keyword>
<name>A0A1Q9DAK9_SYMMI</name>
<keyword evidence="4" id="KW-1185">Reference proteome</keyword>
<feature type="transmembrane region" description="Helical" evidence="2">
    <location>
        <begin position="227"/>
        <end position="250"/>
    </location>
</feature>
<evidence type="ECO:0000256" key="2">
    <source>
        <dbReference type="SAM" id="Phobius"/>
    </source>
</evidence>
<keyword evidence="2" id="KW-0472">Membrane</keyword>
<sequence>MAFGSRCLERDTCCAMAERRSRTFSSSEEWQQALQALNSPPQSRSAIYRPEQVFHHSERYSLGHAVKDMARAFRERHMETSLKKLRASPALIFLKVWHTYGIWVGACVYFTISANLMLAWYIDWYRTTGTYRTESRGASFIFHFDLAPFFAIFCRSWLLVRVVGDLLRFCYLLAKDAWEEDAFVTYRRVVCGDFQRDLRDEMERKPDRSSQWSVEMLSSPGCRTLDVLLQISIYLALDVVPVACFLISYIEEQSFANATVAASAGLSGGSCIHVFVFFLAMWVTDVVAKRRGFMAAYRGEARLAPCEYPGESLQNFQWAGEFGDRHLANLEAARCVSFVEDSLDGPPDRCLSPRSSGGGGVSLGDRSDQTAPSSVVTSDVARRPGGSVHLASAGALDVQESSSSALPPRLDMLARPQRSETAGSTDRVAVADQLNLCIPMCVCFSGTLAAISTVQQASAFAGYSRLESRQTGQSNPRLHNVVIRNEPYYPIKGESYYQVPGEIVGPLVAGTYDVGDGALVRLSTDQVVDPRTRDSFEWRSRASAVQKKRTCGQVKNGVPMIPGLSGPSYIVDVVGGEASCCPPLVGNPAFVGVIQFFNRHRRILRWNQAQFFNRHRRIHSTDNMYHKREVQKCITHISAICDARRAKVVQLDSRYSRVKDEFYATRSQEHRDIALARVTDMGTNAAHQRSEVKAWAVKKAQEREGERDRADQAQVVEVEDAPATQAQEIFNPWKLVLEDLAYFQHKLGYELLNASGCQLRNMSPIQPIEEQAQSLKVRVDQPTSFNEEVEVYFFRMWETWFTMMVDVATHYKTIVTVPGPDLQSVLRALLQHWLRCSGPMHGFGSRKRGRCRDGTSLLASIGYGRDYPRPAAARNGNIHNDWRGGEGTDLAKIAMMKLRSEAERQGLDVNYQDIAAEASFAKNATSNIGRYTPHMIVDSDGHSESLDP</sequence>
<dbReference type="AlphaFoldDB" id="A0A1Q9DAK9"/>
<feature type="transmembrane region" description="Helical" evidence="2">
    <location>
        <begin position="100"/>
        <end position="120"/>
    </location>
</feature>
<accession>A0A1Q9DAK9</accession>
<evidence type="ECO:0000313" key="3">
    <source>
        <dbReference type="EMBL" id="OLP92226.1"/>
    </source>
</evidence>
<dbReference type="OrthoDB" id="442184at2759"/>